<evidence type="ECO:0000313" key="13">
    <source>
        <dbReference type="EnsemblMetazoa" id="CapteP178598"/>
    </source>
</evidence>
<dbReference type="SUPFAM" id="SSF56112">
    <property type="entry name" value="Protein kinase-like (PK-like)"/>
    <property type="match status" value="1"/>
</dbReference>
<dbReference type="InterPro" id="IPR011009">
    <property type="entry name" value="Kinase-like_dom_sf"/>
</dbReference>
<accession>R7TLA1</accession>
<evidence type="ECO:0000256" key="7">
    <source>
        <dbReference type="PIRSR" id="PIRSR000615-1"/>
    </source>
</evidence>
<evidence type="ECO:0000313" key="14">
    <source>
        <dbReference type="Proteomes" id="UP000014760"/>
    </source>
</evidence>
<dbReference type="PROSITE" id="PS00107">
    <property type="entry name" value="PROTEIN_KINASE_ATP"/>
    <property type="match status" value="1"/>
</dbReference>
<dbReference type="InterPro" id="IPR001245">
    <property type="entry name" value="Ser-Thr/Tyr_kinase_cat_dom"/>
</dbReference>
<keyword evidence="4" id="KW-0418">Kinase</keyword>
<dbReference type="EC" id="2.7.10.2" evidence="1"/>
<organism evidence="12">
    <name type="scientific">Capitella teleta</name>
    <name type="common">Polychaete worm</name>
    <dbReference type="NCBI Taxonomy" id="283909"/>
    <lineage>
        <taxon>Eukaryota</taxon>
        <taxon>Metazoa</taxon>
        <taxon>Spiralia</taxon>
        <taxon>Lophotrochozoa</taxon>
        <taxon>Annelida</taxon>
        <taxon>Polychaeta</taxon>
        <taxon>Sedentaria</taxon>
        <taxon>Scolecida</taxon>
        <taxon>Capitellidae</taxon>
        <taxon>Capitella</taxon>
    </lineage>
</organism>
<name>R7TLA1_CAPTE</name>
<keyword evidence="9" id="KW-0479">Metal-binding</keyword>
<sequence length="330" mass="37855">MGGGIQWQQNPALCNIMQEPWEEPDIPDVEAPTPRRALTCLSDEDSQKIYDSVPRTEDVFNLHRGDLELHEKLGAGNFGSVMKGVFRRGGQLIPVAVKTLKQDELPNAESELMKEARLMANLQHRNIVRMIGVCRSDMIMLVLELAPLGPLNKYLKRACGRELTMNKVIEIMFQVAEGMAYLESKNFVHRDLAARNVLLVNEQFAKISDFGMSKALGLGNEYYKAESAGKWPLKWYAPECIYYFKFDSKSDVWSYGVTLWEATSYGAKPYRGLKGCQILELIENNRRLERPDQCPPGVFDIMLRCWRHDKNDRPSFRDIVELLRKFRSKS</sequence>
<dbReference type="PANTHER" id="PTHR24418">
    <property type="entry name" value="TYROSINE-PROTEIN KINASE"/>
    <property type="match status" value="1"/>
</dbReference>
<dbReference type="Gene3D" id="1.10.510.10">
    <property type="entry name" value="Transferase(Phosphotransferase) domain 1"/>
    <property type="match status" value="1"/>
</dbReference>
<dbReference type="EnsemblMetazoa" id="CapteT178598">
    <property type="protein sequence ID" value="CapteP178598"/>
    <property type="gene ID" value="CapteG178598"/>
</dbReference>
<evidence type="ECO:0000256" key="4">
    <source>
        <dbReference type="ARBA" id="ARBA00022777"/>
    </source>
</evidence>
<feature type="domain" description="Protein kinase" evidence="11">
    <location>
        <begin position="67"/>
        <end position="327"/>
    </location>
</feature>
<feature type="binding site" evidence="8">
    <location>
        <position position="195"/>
    </location>
    <ligand>
        <name>ATP</name>
        <dbReference type="ChEBI" id="CHEBI:30616"/>
    </ligand>
</feature>
<keyword evidence="5 8" id="KW-0067">ATP-binding</keyword>
<dbReference type="FunFam" id="1.10.510.10:FF:000521">
    <property type="entry name" value="Tyrosine-protein kinase pr2"/>
    <property type="match status" value="1"/>
</dbReference>
<dbReference type="GO" id="GO:0004715">
    <property type="term" value="F:non-membrane spanning protein tyrosine kinase activity"/>
    <property type="evidence" value="ECO:0007669"/>
    <property type="project" value="UniProtKB-EC"/>
</dbReference>
<dbReference type="GO" id="GO:0046872">
    <property type="term" value="F:metal ion binding"/>
    <property type="evidence" value="ECO:0007669"/>
    <property type="project" value="UniProtKB-KW"/>
</dbReference>
<evidence type="ECO:0000313" key="12">
    <source>
        <dbReference type="EMBL" id="ELT94628.1"/>
    </source>
</evidence>
<keyword evidence="9" id="KW-0460">Magnesium</keyword>
<dbReference type="Proteomes" id="UP000014760">
    <property type="component" value="Unassembled WGS sequence"/>
</dbReference>
<dbReference type="InterPro" id="IPR000719">
    <property type="entry name" value="Prot_kinase_dom"/>
</dbReference>
<dbReference type="InterPro" id="IPR008266">
    <property type="entry name" value="Tyr_kinase_AS"/>
</dbReference>
<evidence type="ECO:0000256" key="8">
    <source>
        <dbReference type="PIRSR" id="PIRSR000615-2"/>
    </source>
</evidence>
<dbReference type="OMA" id="YPNDISE"/>
<dbReference type="AlphaFoldDB" id="R7TLA1"/>
<evidence type="ECO:0000256" key="10">
    <source>
        <dbReference type="PROSITE-ProRule" id="PRU10141"/>
    </source>
</evidence>
<evidence type="ECO:0000256" key="3">
    <source>
        <dbReference type="ARBA" id="ARBA00022741"/>
    </source>
</evidence>
<dbReference type="InterPro" id="IPR017441">
    <property type="entry name" value="Protein_kinase_ATP_BS"/>
</dbReference>
<dbReference type="InterPro" id="IPR020635">
    <property type="entry name" value="Tyr_kinase_cat_dom"/>
</dbReference>
<keyword evidence="2" id="KW-0808">Transferase</keyword>
<dbReference type="Pfam" id="PF07714">
    <property type="entry name" value="PK_Tyr_Ser-Thr"/>
    <property type="match status" value="1"/>
</dbReference>
<dbReference type="PIRSF" id="PIRSF000615">
    <property type="entry name" value="TyrPK_CSF1-R"/>
    <property type="match status" value="1"/>
</dbReference>
<dbReference type="STRING" id="283909.R7TLA1"/>
<dbReference type="HOGENOM" id="CLU_000288_7_40_1"/>
<dbReference type="PROSITE" id="PS50011">
    <property type="entry name" value="PROTEIN_KINASE_DOM"/>
    <property type="match status" value="1"/>
</dbReference>
<dbReference type="SMART" id="SM00219">
    <property type="entry name" value="TyrKc"/>
    <property type="match status" value="1"/>
</dbReference>
<proteinExistence type="predicted"/>
<feature type="binding site" evidence="9">
    <location>
        <position position="196"/>
    </location>
    <ligand>
        <name>Mg(2+)</name>
        <dbReference type="ChEBI" id="CHEBI:18420"/>
    </ligand>
</feature>
<dbReference type="Gene3D" id="3.30.200.20">
    <property type="entry name" value="Phosphorylase Kinase, domain 1"/>
    <property type="match status" value="1"/>
</dbReference>
<dbReference type="EMBL" id="AMQN01002504">
    <property type="status" value="NOT_ANNOTATED_CDS"/>
    <property type="molecule type" value="Genomic_DNA"/>
</dbReference>
<keyword evidence="6" id="KW-0829">Tyrosine-protein kinase</keyword>
<dbReference type="OrthoDB" id="535945at2759"/>
<dbReference type="PRINTS" id="PR00109">
    <property type="entry name" value="TYRKINASE"/>
</dbReference>
<reference evidence="13" key="3">
    <citation type="submission" date="2015-06" db="UniProtKB">
        <authorList>
            <consortium name="EnsemblMetazoa"/>
        </authorList>
    </citation>
    <scope>IDENTIFICATION</scope>
</reference>
<feature type="binding site" evidence="10">
    <location>
        <position position="98"/>
    </location>
    <ligand>
        <name>ATP</name>
        <dbReference type="ChEBI" id="CHEBI:30616"/>
    </ligand>
</feature>
<keyword evidence="14" id="KW-1185">Reference proteome</keyword>
<keyword evidence="3 8" id="KW-0547">Nucleotide-binding</keyword>
<evidence type="ECO:0000256" key="1">
    <source>
        <dbReference type="ARBA" id="ARBA00011903"/>
    </source>
</evidence>
<feature type="binding site" evidence="9">
    <location>
        <position position="209"/>
    </location>
    <ligand>
        <name>Mg(2+)</name>
        <dbReference type="ChEBI" id="CHEBI:18420"/>
    </ligand>
</feature>
<reference evidence="12 14" key="2">
    <citation type="journal article" date="2013" name="Nature">
        <title>Insights into bilaterian evolution from three spiralian genomes.</title>
        <authorList>
            <person name="Simakov O."/>
            <person name="Marletaz F."/>
            <person name="Cho S.J."/>
            <person name="Edsinger-Gonzales E."/>
            <person name="Havlak P."/>
            <person name="Hellsten U."/>
            <person name="Kuo D.H."/>
            <person name="Larsson T."/>
            <person name="Lv J."/>
            <person name="Arendt D."/>
            <person name="Savage R."/>
            <person name="Osoegawa K."/>
            <person name="de Jong P."/>
            <person name="Grimwood J."/>
            <person name="Chapman J.A."/>
            <person name="Shapiro H."/>
            <person name="Aerts A."/>
            <person name="Otillar R.P."/>
            <person name="Terry A.Y."/>
            <person name="Boore J.L."/>
            <person name="Grigoriev I.V."/>
            <person name="Lindberg D.R."/>
            <person name="Seaver E.C."/>
            <person name="Weisblat D.A."/>
            <person name="Putnam N.H."/>
            <person name="Rokhsar D.S."/>
        </authorList>
    </citation>
    <scope>NUCLEOTIDE SEQUENCE</scope>
    <source>
        <strain evidence="12 14">I ESC-2004</strain>
    </source>
</reference>
<evidence type="ECO:0000256" key="9">
    <source>
        <dbReference type="PIRSR" id="PIRSR000615-3"/>
    </source>
</evidence>
<evidence type="ECO:0000256" key="2">
    <source>
        <dbReference type="ARBA" id="ARBA00022679"/>
    </source>
</evidence>
<protein>
    <recommendedName>
        <fullName evidence="1">non-specific protein-tyrosine kinase</fullName>
        <ecNumber evidence="1">2.7.10.2</ecNumber>
    </recommendedName>
</protein>
<evidence type="ECO:0000259" key="11">
    <source>
        <dbReference type="PROSITE" id="PS50011"/>
    </source>
</evidence>
<gene>
    <name evidence="12" type="ORF">CAPTEDRAFT_178598</name>
</gene>
<evidence type="ECO:0000256" key="6">
    <source>
        <dbReference type="ARBA" id="ARBA00023137"/>
    </source>
</evidence>
<evidence type="ECO:0000256" key="5">
    <source>
        <dbReference type="ARBA" id="ARBA00022840"/>
    </source>
</evidence>
<reference evidence="14" key="1">
    <citation type="submission" date="2012-12" db="EMBL/GenBank/DDBJ databases">
        <authorList>
            <person name="Hellsten U."/>
            <person name="Grimwood J."/>
            <person name="Chapman J.A."/>
            <person name="Shapiro H."/>
            <person name="Aerts A."/>
            <person name="Otillar R.P."/>
            <person name="Terry A.Y."/>
            <person name="Boore J.L."/>
            <person name="Simakov O."/>
            <person name="Marletaz F."/>
            <person name="Cho S.-J."/>
            <person name="Edsinger-Gonzales E."/>
            <person name="Havlak P."/>
            <person name="Kuo D.-H."/>
            <person name="Larsson T."/>
            <person name="Lv J."/>
            <person name="Arendt D."/>
            <person name="Savage R."/>
            <person name="Osoegawa K."/>
            <person name="de Jong P."/>
            <person name="Lindberg D.R."/>
            <person name="Seaver E.C."/>
            <person name="Weisblat D.A."/>
            <person name="Putnam N.H."/>
            <person name="Grigoriev I.V."/>
            <person name="Rokhsar D.S."/>
        </authorList>
    </citation>
    <scope>NUCLEOTIDE SEQUENCE</scope>
    <source>
        <strain evidence="14">I ESC-2004</strain>
    </source>
</reference>
<dbReference type="PROSITE" id="PS00109">
    <property type="entry name" value="PROTEIN_KINASE_TYR"/>
    <property type="match status" value="1"/>
</dbReference>
<feature type="active site" description="Proton acceptor" evidence="7">
    <location>
        <position position="191"/>
    </location>
</feature>
<dbReference type="EMBL" id="KB309374">
    <property type="protein sequence ID" value="ELT94628.1"/>
    <property type="molecule type" value="Genomic_DNA"/>
</dbReference>
<dbReference type="InterPro" id="IPR050198">
    <property type="entry name" value="Non-receptor_tyrosine_kinases"/>
</dbReference>
<dbReference type="GO" id="GO:0005524">
    <property type="term" value="F:ATP binding"/>
    <property type="evidence" value="ECO:0007669"/>
    <property type="project" value="UniProtKB-UniRule"/>
</dbReference>